<evidence type="ECO:0000256" key="1">
    <source>
        <dbReference type="SAM" id="MobiDB-lite"/>
    </source>
</evidence>
<organism evidence="3 4">
    <name type="scientific">Adineta ricciae</name>
    <name type="common">Rotifer</name>
    <dbReference type="NCBI Taxonomy" id="249248"/>
    <lineage>
        <taxon>Eukaryota</taxon>
        <taxon>Metazoa</taxon>
        <taxon>Spiralia</taxon>
        <taxon>Gnathifera</taxon>
        <taxon>Rotifera</taxon>
        <taxon>Eurotatoria</taxon>
        <taxon>Bdelloidea</taxon>
        <taxon>Adinetida</taxon>
        <taxon>Adinetidae</taxon>
        <taxon>Adineta</taxon>
    </lineage>
</organism>
<dbReference type="EMBL" id="CAJNOR010016773">
    <property type="protein sequence ID" value="CAF1685903.1"/>
    <property type="molecule type" value="Genomic_DNA"/>
</dbReference>
<comment type="caution">
    <text evidence="3">The sequence shown here is derived from an EMBL/GenBank/DDBJ whole genome shotgun (WGS) entry which is preliminary data.</text>
</comment>
<dbReference type="Proteomes" id="UP000663828">
    <property type="component" value="Unassembled WGS sequence"/>
</dbReference>
<feature type="domain" description="DOP1-like C-terminal" evidence="2">
    <location>
        <begin position="4"/>
        <end position="193"/>
    </location>
</feature>
<evidence type="ECO:0000259" key="2">
    <source>
        <dbReference type="Pfam" id="PF24598"/>
    </source>
</evidence>
<protein>
    <recommendedName>
        <fullName evidence="2">DOP1-like C-terminal domain-containing protein</fullName>
    </recommendedName>
</protein>
<dbReference type="PANTHER" id="PTHR14042">
    <property type="entry name" value="DOPEY-RELATED"/>
    <property type="match status" value="1"/>
</dbReference>
<dbReference type="InterPro" id="IPR056457">
    <property type="entry name" value="DOP1_C"/>
</dbReference>
<dbReference type="AlphaFoldDB" id="A0A816H9X6"/>
<dbReference type="GO" id="GO:0006895">
    <property type="term" value="P:Golgi to endosome transport"/>
    <property type="evidence" value="ECO:0007669"/>
    <property type="project" value="InterPro"/>
</dbReference>
<dbReference type="PANTHER" id="PTHR14042:SF24">
    <property type="entry name" value="PROTEIN DOPEY-1 HOMOLOG"/>
    <property type="match status" value="1"/>
</dbReference>
<sequence>MAELLKLPQVPMLHTQMFLFLRVLLLRISTKNLISLWPILMAELIQVLLQLEQDLLSDLEGETKSHVQRMVNNELATTNVTSASPALKMYLYACKLLDVLLAMPYSELHHFQLFRSAFVTDEDTTDRKSPVDTFIAFSIRLNKLLERKLQSMSTSIRDRLPTIKSSTRPLLRLRTITHIVELYPFFNCLTRIHTYDHHHYQHSVSRNSHPLNKQLSLSKSKDSSKKKNKSMNHTSSYRKSDSSSANSIKEDTMSEIETSVLEDFVEYWI</sequence>
<gene>
    <name evidence="3" type="ORF">XAT740_LOCUS61908</name>
</gene>
<dbReference type="GO" id="GO:0005829">
    <property type="term" value="C:cytosol"/>
    <property type="evidence" value="ECO:0007669"/>
    <property type="project" value="GOC"/>
</dbReference>
<dbReference type="GO" id="GO:0005768">
    <property type="term" value="C:endosome"/>
    <property type="evidence" value="ECO:0007669"/>
    <property type="project" value="TreeGrafter"/>
</dbReference>
<feature type="region of interest" description="Disordered" evidence="1">
    <location>
        <begin position="203"/>
        <end position="252"/>
    </location>
</feature>
<name>A0A816H9X6_ADIRI</name>
<evidence type="ECO:0000313" key="4">
    <source>
        <dbReference type="Proteomes" id="UP000663828"/>
    </source>
</evidence>
<keyword evidence="4" id="KW-1185">Reference proteome</keyword>
<reference evidence="3" key="1">
    <citation type="submission" date="2021-02" db="EMBL/GenBank/DDBJ databases">
        <authorList>
            <person name="Nowell W R."/>
        </authorList>
    </citation>
    <scope>NUCLEOTIDE SEQUENCE</scope>
</reference>
<evidence type="ECO:0000313" key="3">
    <source>
        <dbReference type="EMBL" id="CAF1685903.1"/>
    </source>
</evidence>
<accession>A0A816H9X6</accession>
<dbReference type="GO" id="GO:0005802">
    <property type="term" value="C:trans-Golgi network"/>
    <property type="evidence" value="ECO:0007669"/>
    <property type="project" value="TreeGrafter"/>
</dbReference>
<dbReference type="InterPro" id="IPR040314">
    <property type="entry name" value="DOP1"/>
</dbReference>
<proteinExistence type="predicted"/>
<dbReference type="Pfam" id="PF24598">
    <property type="entry name" value="DOP1_C"/>
    <property type="match status" value="1"/>
</dbReference>